<feature type="domain" description="Protein kinase" evidence="7">
    <location>
        <begin position="3"/>
        <end position="183"/>
    </location>
</feature>
<dbReference type="EMBL" id="JAXIOK010000011">
    <property type="protein sequence ID" value="KAK4759524.1"/>
    <property type="molecule type" value="Genomic_DNA"/>
</dbReference>
<evidence type="ECO:0000256" key="3">
    <source>
        <dbReference type="ARBA" id="ARBA00022777"/>
    </source>
</evidence>
<gene>
    <name evidence="8" type="ORF">SAY87_022655</name>
</gene>
<dbReference type="PROSITE" id="PS50011">
    <property type="entry name" value="PROTEIN_KINASE_DOM"/>
    <property type="match status" value="1"/>
</dbReference>
<evidence type="ECO:0000256" key="5">
    <source>
        <dbReference type="PROSITE-ProRule" id="PRU10141"/>
    </source>
</evidence>
<evidence type="ECO:0000256" key="2">
    <source>
        <dbReference type="ARBA" id="ARBA00022741"/>
    </source>
</evidence>
<proteinExistence type="inferred from homology"/>
<keyword evidence="2 5" id="KW-0547">Nucleotide-binding</keyword>
<comment type="similarity">
    <text evidence="6">Belongs to the protein kinase superfamily.</text>
</comment>
<dbReference type="InterPro" id="IPR052751">
    <property type="entry name" value="Plant_MAPKKK"/>
</dbReference>
<dbReference type="GO" id="GO:0007165">
    <property type="term" value="P:signal transduction"/>
    <property type="evidence" value="ECO:0007669"/>
    <property type="project" value="TreeGrafter"/>
</dbReference>
<sequence>MEWIRGETIGRGTFASINLATPKEKSPTLPPVMAVKSCDLSESATLINEREVLGCLGDCPEIIRCFGANLTAAEEGGSDRYNLLLEYAPGGSLLDEMRRRGGRIPEAEVRRHVRSVLEAVKHIHGRGFVHGDIKVQNILVFPVVNGRGDTHVKVADFGLASKAGRRRIQPESSDDESCWISLR</sequence>
<comment type="caution">
    <text evidence="8">The sequence shown here is derived from an EMBL/GenBank/DDBJ whole genome shotgun (WGS) entry which is preliminary data.</text>
</comment>
<dbReference type="SUPFAM" id="SSF56112">
    <property type="entry name" value="Protein kinase-like (PK-like)"/>
    <property type="match status" value="1"/>
</dbReference>
<dbReference type="PROSITE" id="PS00108">
    <property type="entry name" value="PROTEIN_KINASE_ST"/>
    <property type="match status" value="1"/>
</dbReference>
<dbReference type="InterPro" id="IPR000719">
    <property type="entry name" value="Prot_kinase_dom"/>
</dbReference>
<protein>
    <recommendedName>
        <fullName evidence="7">Protein kinase domain-containing protein</fullName>
    </recommendedName>
</protein>
<dbReference type="AlphaFoldDB" id="A0AAN7K6N3"/>
<evidence type="ECO:0000259" key="7">
    <source>
        <dbReference type="PROSITE" id="PS50011"/>
    </source>
</evidence>
<keyword evidence="9" id="KW-1185">Reference proteome</keyword>
<reference evidence="8 9" key="1">
    <citation type="journal article" date="2023" name="Hortic Res">
        <title>Pangenome of water caltrop reveals structural variations and asymmetric subgenome divergence after allopolyploidization.</title>
        <authorList>
            <person name="Zhang X."/>
            <person name="Chen Y."/>
            <person name="Wang L."/>
            <person name="Yuan Y."/>
            <person name="Fang M."/>
            <person name="Shi L."/>
            <person name="Lu R."/>
            <person name="Comes H.P."/>
            <person name="Ma Y."/>
            <person name="Chen Y."/>
            <person name="Huang G."/>
            <person name="Zhou Y."/>
            <person name="Zheng Z."/>
            <person name="Qiu Y."/>
        </authorList>
    </citation>
    <scope>NUCLEOTIDE SEQUENCE [LARGE SCALE GENOMIC DNA]</scope>
    <source>
        <tissue evidence="8">Roots</tissue>
    </source>
</reference>
<dbReference type="Pfam" id="PF00069">
    <property type="entry name" value="Pkinase"/>
    <property type="match status" value="1"/>
</dbReference>
<evidence type="ECO:0000256" key="4">
    <source>
        <dbReference type="ARBA" id="ARBA00022840"/>
    </source>
</evidence>
<evidence type="ECO:0000313" key="8">
    <source>
        <dbReference type="EMBL" id="KAK4759524.1"/>
    </source>
</evidence>
<evidence type="ECO:0000313" key="9">
    <source>
        <dbReference type="Proteomes" id="UP001345219"/>
    </source>
</evidence>
<name>A0AAN7K6N3_9MYRT</name>
<accession>A0AAN7K6N3</accession>
<keyword evidence="1" id="KW-0808">Transferase</keyword>
<dbReference type="GO" id="GO:0005524">
    <property type="term" value="F:ATP binding"/>
    <property type="evidence" value="ECO:0007669"/>
    <property type="project" value="UniProtKB-UniRule"/>
</dbReference>
<keyword evidence="4 5" id="KW-0067">ATP-binding</keyword>
<feature type="binding site" evidence="5">
    <location>
        <position position="36"/>
    </location>
    <ligand>
        <name>ATP</name>
        <dbReference type="ChEBI" id="CHEBI:30616"/>
    </ligand>
</feature>
<dbReference type="PANTHER" id="PTHR48011:SF18">
    <property type="entry name" value="MITOGEN-ACTIVATED PROTEIN KINASE KINASE KINASE 19-RELATED"/>
    <property type="match status" value="1"/>
</dbReference>
<dbReference type="Gene3D" id="1.10.510.10">
    <property type="entry name" value="Transferase(Phosphotransferase) domain 1"/>
    <property type="match status" value="1"/>
</dbReference>
<dbReference type="Proteomes" id="UP001345219">
    <property type="component" value="Chromosome 17"/>
</dbReference>
<evidence type="ECO:0000256" key="1">
    <source>
        <dbReference type="ARBA" id="ARBA00022679"/>
    </source>
</evidence>
<evidence type="ECO:0000256" key="6">
    <source>
        <dbReference type="RuleBase" id="RU000304"/>
    </source>
</evidence>
<keyword evidence="3" id="KW-0418">Kinase</keyword>
<dbReference type="PROSITE" id="PS00107">
    <property type="entry name" value="PROTEIN_KINASE_ATP"/>
    <property type="match status" value="1"/>
</dbReference>
<keyword evidence="6" id="KW-0723">Serine/threonine-protein kinase</keyword>
<dbReference type="InterPro" id="IPR008271">
    <property type="entry name" value="Ser/Thr_kinase_AS"/>
</dbReference>
<dbReference type="PANTHER" id="PTHR48011">
    <property type="entry name" value="CCR4-NOT TRANSCRIPTIONAL COMPLEX SUBUNIT CAF120-RELATED"/>
    <property type="match status" value="1"/>
</dbReference>
<dbReference type="GO" id="GO:0004674">
    <property type="term" value="F:protein serine/threonine kinase activity"/>
    <property type="evidence" value="ECO:0007669"/>
    <property type="project" value="UniProtKB-KW"/>
</dbReference>
<organism evidence="8 9">
    <name type="scientific">Trapa incisa</name>
    <dbReference type="NCBI Taxonomy" id="236973"/>
    <lineage>
        <taxon>Eukaryota</taxon>
        <taxon>Viridiplantae</taxon>
        <taxon>Streptophyta</taxon>
        <taxon>Embryophyta</taxon>
        <taxon>Tracheophyta</taxon>
        <taxon>Spermatophyta</taxon>
        <taxon>Magnoliopsida</taxon>
        <taxon>eudicotyledons</taxon>
        <taxon>Gunneridae</taxon>
        <taxon>Pentapetalae</taxon>
        <taxon>rosids</taxon>
        <taxon>malvids</taxon>
        <taxon>Myrtales</taxon>
        <taxon>Lythraceae</taxon>
        <taxon>Trapa</taxon>
    </lineage>
</organism>
<dbReference type="SMART" id="SM00220">
    <property type="entry name" value="S_TKc"/>
    <property type="match status" value="1"/>
</dbReference>
<dbReference type="InterPro" id="IPR017441">
    <property type="entry name" value="Protein_kinase_ATP_BS"/>
</dbReference>
<dbReference type="InterPro" id="IPR011009">
    <property type="entry name" value="Kinase-like_dom_sf"/>
</dbReference>